<dbReference type="AlphaFoldDB" id="A0A5K8A3V7"/>
<dbReference type="RefSeq" id="WP_155308710.1">
    <property type="nucleotide sequence ID" value="NZ_AP021879.1"/>
</dbReference>
<dbReference type="InterPro" id="IPR023825">
    <property type="entry name" value="CRISPR-assoc_RAMP_BGP1436"/>
</dbReference>
<organism evidence="1 2">
    <name type="scientific">Desulfosarcina ovata subsp. ovata</name>
    <dbReference type="NCBI Taxonomy" id="2752305"/>
    <lineage>
        <taxon>Bacteria</taxon>
        <taxon>Pseudomonadati</taxon>
        <taxon>Thermodesulfobacteriota</taxon>
        <taxon>Desulfobacteria</taxon>
        <taxon>Desulfobacterales</taxon>
        <taxon>Desulfosarcinaceae</taxon>
        <taxon>Desulfosarcina</taxon>
    </lineage>
</organism>
<name>A0A5K8A3V7_9BACT</name>
<keyword evidence="2" id="KW-1185">Reference proteome</keyword>
<evidence type="ECO:0000313" key="2">
    <source>
        <dbReference type="Proteomes" id="UP000422108"/>
    </source>
</evidence>
<evidence type="ECO:0008006" key="3">
    <source>
        <dbReference type="Google" id="ProtNLM"/>
    </source>
</evidence>
<gene>
    <name evidence="1" type="ORF">DSCOOX_04120</name>
</gene>
<protein>
    <recommendedName>
        <fullName evidence="3">CRISPR-associated RAMP family protein</fullName>
    </recommendedName>
</protein>
<evidence type="ECO:0000313" key="1">
    <source>
        <dbReference type="EMBL" id="BBO87232.1"/>
    </source>
</evidence>
<dbReference type="EMBL" id="AP021879">
    <property type="protein sequence ID" value="BBO87232.1"/>
    <property type="molecule type" value="Genomic_DNA"/>
</dbReference>
<proteinExistence type="predicted"/>
<dbReference type="Proteomes" id="UP000422108">
    <property type="component" value="Chromosome"/>
</dbReference>
<reference evidence="1 2" key="1">
    <citation type="submission" date="2019-11" db="EMBL/GenBank/DDBJ databases">
        <title>Comparative genomics of hydrocarbon-degrading Desulfosarcina strains.</title>
        <authorList>
            <person name="Watanabe M."/>
            <person name="Kojima H."/>
            <person name="Fukui M."/>
        </authorList>
    </citation>
    <scope>NUCLEOTIDE SEQUENCE [LARGE SCALE GENOMIC DNA]</scope>
    <source>
        <strain evidence="2">oXyS1</strain>
    </source>
</reference>
<sequence length="756" mass="84411">MSQVMHRRQGGRYGGNRLEKITAPYNFVPLAREVFKPDWHETVCQDIPLPDGYCGALQMTIKSRTPILPGQKNKANGRIEHFTLPDGRLAIPGSTLRGMIRNVVEIASFGKMNLVQDSRYGVRDLTPGARSIYGDKLSKVHENKNPNSMGPFEPRTKAGWLSYNVKKRQWEISPCEFARVDKRDLAKLPTSGQWEKLVAGYIDKSGNSLPKKQYPSTIDKYEWWLARSTLKIQFDAGSLKDHGPGAHGTIRGKQKYLRYKKASNLGHGKQAGHLVFTGQPGPNKHLEFIFFGGSSPAIPVSEAIYKGFRQIYQDDPKSMAGKTYAYLKEKNFDGKGVPVFYLAPSSEIESLGLALMYRLPYENSVGELIKKFSSDHQANSFDLAELIFGTVDEENGENSLKGRISFSHARSEINQGESATQACKTILNGPKPTYYPNYIHQNETDGGLKGNFYKTCMDADARIRGWKRYPVRPSGDVRVQRTEANQSEDVMVNLNPVTDSVSYKGKMRFHNLKKEELGALIWALTWGGDPALRHAVGMGKPFGFGQVAIHIDWEHSDIIPNLPGGDPPTEHDCMNAFTTLMENWFSGVLQGDWSYSEQIVQLKAMADPKKAPGLPGELKHMSLNGGGPKNEFVLAKGAQGNKKLVLMAYVEAGREQSRTDVTQTESDSMPTKTPAENWLKQAVEELCAQHNTKEKTILLGKLLATKWDEIDDTSLKADVLALIKSCWKQYGGWEGPHSGKSKIIAYTIYNNRDRLS</sequence>
<accession>A0A5K8A3V7</accession>
<dbReference type="NCBIfam" id="TIGR03986">
    <property type="entry name" value="TIGR03986 family CRISPR-associated RAMP protein"/>
    <property type="match status" value="1"/>
</dbReference>